<name>A0A7T2SW01_SERPL</name>
<keyword evidence="3" id="KW-1185">Reference proteome</keyword>
<reference evidence="2 3" key="1">
    <citation type="submission" date="2020-12" db="EMBL/GenBank/DDBJ databases">
        <title>FDA dAtabase for Regulatory Grade micrObial Sequences (FDA-ARGOS): Supporting development and validation of Infectious Disease Dx tests.</title>
        <authorList>
            <person name="Sproer C."/>
            <person name="Gronow S."/>
            <person name="Severitt S."/>
            <person name="Schroder I."/>
            <person name="Tallon L."/>
            <person name="Sadzewicz L."/>
            <person name="Zhao X."/>
            <person name="Boylan J."/>
            <person name="Ott S."/>
            <person name="Bowen H."/>
            <person name="Vavikolanu K."/>
            <person name="Mehta A."/>
            <person name="Aluvathingal J."/>
            <person name="Nadendla S."/>
            <person name="Lowell S."/>
            <person name="Myers T."/>
            <person name="Yan Y."/>
            <person name="Sichtig H."/>
        </authorList>
    </citation>
    <scope>NUCLEOTIDE SEQUENCE [LARGE SCALE GENOMIC DNA]</scope>
    <source>
        <strain evidence="2 3">FDAARGOS_907</strain>
    </source>
</reference>
<dbReference type="RefSeq" id="WP_063202090.1">
    <property type="nucleotide sequence ID" value="NZ_CAMITG010000001.1"/>
</dbReference>
<feature type="domain" description="DUF7480" evidence="1">
    <location>
        <begin position="28"/>
        <end position="128"/>
    </location>
</feature>
<organism evidence="2 3">
    <name type="scientific">Serratia plymuthica</name>
    <dbReference type="NCBI Taxonomy" id="82996"/>
    <lineage>
        <taxon>Bacteria</taxon>
        <taxon>Pseudomonadati</taxon>
        <taxon>Pseudomonadota</taxon>
        <taxon>Gammaproteobacteria</taxon>
        <taxon>Enterobacterales</taxon>
        <taxon>Yersiniaceae</taxon>
        <taxon>Serratia</taxon>
    </lineage>
</organism>
<dbReference type="PROSITE" id="PS51257">
    <property type="entry name" value="PROKAR_LIPOPROTEIN"/>
    <property type="match status" value="1"/>
</dbReference>
<dbReference type="EMBL" id="CP065673">
    <property type="protein sequence ID" value="QPS22674.1"/>
    <property type="molecule type" value="Genomic_DNA"/>
</dbReference>
<dbReference type="InterPro" id="IPR054657">
    <property type="entry name" value="T6SS_periplasmic_put"/>
</dbReference>
<dbReference type="Proteomes" id="UP000594967">
    <property type="component" value="Chromosome"/>
</dbReference>
<dbReference type="NCBIfam" id="NF045617">
    <property type="entry name" value="mostly_LP"/>
    <property type="match status" value="1"/>
</dbReference>
<gene>
    <name evidence="2" type="ORF">I6G64_09970</name>
</gene>
<proteinExistence type="predicted"/>
<accession>A0A7T2SW01</accession>
<protein>
    <recommendedName>
        <fullName evidence="1">DUF7480 domain-containing protein</fullName>
    </recommendedName>
</protein>
<evidence type="ECO:0000313" key="3">
    <source>
        <dbReference type="Proteomes" id="UP000594967"/>
    </source>
</evidence>
<sequence length="139" mass="15273">MMRIIVLLTSAFFLSGCMHMKDPRPKNYVASVTTLDNKVCVLVQPEGDERLSGVIIEELGNATHIFGKNFTDNKMPAVASDKCIPDFNYKFEDGKSYGVSVTLLSQDKRRKGIEPAARVFGAGFGVRNDNGVIEVTPTN</sequence>
<dbReference type="InterPro" id="IPR055903">
    <property type="entry name" value="DUF7480"/>
</dbReference>
<dbReference type="Pfam" id="PF24295">
    <property type="entry name" value="DUF7480"/>
    <property type="match status" value="1"/>
</dbReference>
<evidence type="ECO:0000313" key="2">
    <source>
        <dbReference type="EMBL" id="QPS22674.1"/>
    </source>
</evidence>
<evidence type="ECO:0000259" key="1">
    <source>
        <dbReference type="Pfam" id="PF24295"/>
    </source>
</evidence>